<dbReference type="NCBIfam" id="NF033547">
    <property type="entry name" value="transpos_IS1595"/>
    <property type="match status" value="1"/>
</dbReference>
<dbReference type="EMBL" id="JAGTUF010000002">
    <property type="protein sequence ID" value="MBR9970954.1"/>
    <property type="molecule type" value="Genomic_DNA"/>
</dbReference>
<name>A0ABS5I9F5_9PROT</name>
<evidence type="ECO:0000259" key="1">
    <source>
        <dbReference type="SMART" id="SM01126"/>
    </source>
</evidence>
<feature type="domain" description="ISXO2-like transposase" evidence="1">
    <location>
        <begin position="145"/>
        <end position="295"/>
    </location>
</feature>
<dbReference type="Proteomes" id="UP000680714">
    <property type="component" value="Unassembled WGS sequence"/>
</dbReference>
<gene>
    <name evidence="2" type="ORF">KEC16_04425</name>
</gene>
<keyword evidence="3" id="KW-1185">Reference proteome</keyword>
<dbReference type="InterPro" id="IPR024445">
    <property type="entry name" value="Tnp_ISXO2-like"/>
</dbReference>
<evidence type="ECO:0000313" key="2">
    <source>
        <dbReference type="EMBL" id="MBR9970954.1"/>
    </source>
</evidence>
<organism evidence="2 3">
    <name type="scientific">Magnetospirillum sulfuroxidans</name>
    <dbReference type="NCBI Taxonomy" id="611300"/>
    <lineage>
        <taxon>Bacteria</taxon>
        <taxon>Pseudomonadati</taxon>
        <taxon>Pseudomonadota</taxon>
        <taxon>Alphaproteobacteria</taxon>
        <taxon>Rhodospirillales</taxon>
        <taxon>Rhodospirillaceae</taxon>
        <taxon>Magnetospirillum</taxon>
    </lineage>
</organism>
<sequence length="335" mass="37479">MPRPSGQHFLLSAKARTLSLAQVFGLTDAAAEEVFRGIRWADTEGNPVCPHCGCPICYECRRPSGASRWRCKACRKDFSVTSGTLFASHKLPLRIYLAAIVIFVNEVKGKSALALGRDLGVQYKTAFVLAHKLREAMAIEARENRLGGEGTVTEIDGAYFGGHVRPENLKKDRKDLRRTENRSGKRRCVVVVRERQGRSLARSFATEDAATGFIRAHVARGGVMHADEASSWNRLHAHYDLRRVNHIHGYSIDGACTNQAESWFSRLRRAEIGIHHHISGDYLDRYAQEAAFREDNRRQPNGELFRLVTSLVCATKPSIDFCGYWQRAQLAGKGA</sequence>
<dbReference type="Pfam" id="PF12762">
    <property type="entry name" value="DDE_Tnp_IS1595"/>
    <property type="match status" value="1"/>
</dbReference>
<dbReference type="RefSeq" id="WP_211546465.1">
    <property type="nucleotide sequence ID" value="NZ_JAGTUF010000002.1"/>
</dbReference>
<proteinExistence type="predicted"/>
<protein>
    <submittedName>
        <fullName evidence="2">IS1595 family transposase</fullName>
    </submittedName>
</protein>
<reference evidence="2 3" key="1">
    <citation type="submission" date="2021-04" db="EMBL/GenBank/DDBJ databases">
        <title>Magnetospirillum sulfuroxidans sp. nov., a facultative chemolithoautotrophic sulfur-oxidizing alphaproteobacterium isolated from freshwater sediment and proposals for Paramagetospirillum gen. nov., and Magnetospirillaceae fam. nov.</title>
        <authorList>
            <person name="Koziaeva V."/>
            <person name="Geelhoed J.S."/>
            <person name="Sorokin D.Y."/>
            <person name="Grouzdev D.S."/>
        </authorList>
    </citation>
    <scope>NUCLEOTIDE SEQUENCE [LARGE SCALE GENOMIC DNA]</scope>
    <source>
        <strain evidence="2 3">J10</strain>
    </source>
</reference>
<dbReference type="SMART" id="SM01126">
    <property type="entry name" value="DDE_Tnp_IS1595"/>
    <property type="match status" value="1"/>
</dbReference>
<evidence type="ECO:0000313" key="3">
    <source>
        <dbReference type="Proteomes" id="UP000680714"/>
    </source>
</evidence>
<accession>A0ABS5I9F5</accession>
<comment type="caution">
    <text evidence="2">The sequence shown here is derived from an EMBL/GenBank/DDBJ whole genome shotgun (WGS) entry which is preliminary data.</text>
</comment>
<dbReference type="Pfam" id="PF12760">
    <property type="entry name" value="Zn_ribbon_IS1595"/>
    <property type="match status" value="1"/>
</dbReference>
<dbReference type="InterPro" id="IPR024442">
    <property type="entry name" value="Transposase_Zn_ribbon"/>
</dbReference>